<gene>
    <name evidence="1" type="ORF">HF690_13235</name>
</gene>
<keyword evidence="2" id="KW-1185">Reference proteome</keyword>
<proteinExistence type="predicted"/>
<dbReference type="EMBL" id="JAAZQD010000005">
    <property type="protein sequence ID" value="NKZ39914.1"/>
    <property type="molecule type" value="Genomic_DNA"/>
</dbReference>
<dbReference type="AlphaFoldDB" id="A0A846ZNY4"/>
<organism evidence="1 2">
    <name type="scientific">Oleiagrimonas citrea</name>
    <dbReference type="NCBI Taxonomy" id="1665687"/>
    <lineage>
        <taxon>Bacteria</taxon>
        <taxon>Pseudomonadati</taxon>
        <taxon>Pseudomonadota</taxon>
        <taxon>Gammaproteobacteria</taxon>
        <taxon>Lysobacterales</taxon>
        <taxon>Rhodanobacteraceae</taxon>
        <taxon>Oleiagrimonas</taxon>
    </lineage>
</organism>
<name>A0A846ZNY4_9GAMM</name>
<dbReference type="Proteomes" id="UP000541636">
    <property type="component" value="Unassembled WGS sequence"/>
</dbReference>
<dbReference type="RefSeq" id="WP_168609771.1">
    <property type="nucleotide sequence ID" value="NZ_JAAZQD010000005.1"/>
</dbReference>
<evidence type="ECO:0000313" key="1">
    <source>
        <dbReference type="EMBL" id="NKZ39914.1"/>
    </source>
</evidence>
<comment type="caution">
    <text evidence="1">The sequence shown here is derived from an EMBL/GenBank/DDBJ whole genome shotgun (WGS) entry which is preliminary data.</text>
</comment>
<reference evidence="1 2" key="1">
    <citation type="journal article" date="2017" name="Int. J. Syst. Evol. Microbiol.">
        <title>Oleiagrimonas citrea sp. nov., a marine bacterium isolated from tidal flat sediment and emended description of the genus Oleiagrimonas Fang et al. 2015 and Oleiagrimonas soli.</title>
        <authorList>
            <person name="Yang S.H."/>
            <person name="Seo H.S."/>
            <person name="Seong C.N."/>
            <person name="Kwon K.K."/>
        </authorList>
    </citation>
    <scope>NUCLEOTIDE SEQUENCE [LARGE SCALE GENOMIC DNA]</scope>
    <source>
        <strain evidence="1 2">MEBiC09124</strain>
    </source>
</reference>
<sequence>MHDGFLDGFAACLEAWLDAGLTSAILRNGGMASPAHAIDALHQTVSKQQLATLTT</sequence>
<evidence type="ECO:0000313" key="2">
    <source>
        <dbReference type="Proteomes" id="UP000541636"/>
    </source>
</evidence>
<accession>A0A846ZNY4</accession>
<protein>
    <submittedName>
        <fullName evidence="1">Uncharacterized protein</fullName>
    </submittedName>
</protein>